<comment type="caution">
    <text evidence="2">The sequence shown here is derived from an EMBL/GenBank/DDBJ whole genome shotgun (WGS) entry which is preliminary data.</text>
</comment>
<feature type="region of interest" description="Disordered" evidence="1">
    <location>
        <begin position="15"/>
        <end position="68"/>
    </location>
</feature>
<dbReference type="Proteomes" id="UP000324222">
    <property type="component" value="Unassembled WGS sequence"/>
</dbReference>
<feature type="compositionally biased region" description="Basic and acidic residues" evidence="1">
    <location>
        <begin position="38"/>
        <end position="47"/>
    </location>
</feature>
<protein>
    <submittedName>
        <fullName evidence="2">Uncharacterized protein</fullName>
    </submittedName>
</protein>
<reference evidence="2 3" key="1">
    <citation type="submission" date="2019-05" db="EMBL/GenBank/DDBJ databases">
        <title>Another draft genome of Portunus trituberculatus and its Hox gene families provides insights of decapod evolution.</title>
        <authorList>
            <person name="Jeong J.-H."/>
            <person name="Song I."/>
            <person name="Kim S."/>
            <person name="Choi T."/>
            <person name="Kim D."/>
            <person name="Ryu S."/>
            <person name="Kim W."/>
        </authorList>
    </citation>
    <scope>NUCLEOTIDE SEQUENCE [LARGE SCALE GENOMIC DNA]</scope>
    <source>
        <tissue evidence="2">Muscle</tissue>
    </source>
</reference>
<name>A0A5B7JY37_PORTR</name>
<sequence>MEGSIQNASDNLDSLYCGRAQYGPKPSWQTGMQGSGVRSERGGRDESSNTSVGIKEARTRIAGSSCGD</sequence>
<organism evidence="2 3">
    <name type="scientific">Portunus trituberculatus</name>
    <name type="common">Swimming crab</name>
    <name type="synonym">Neptunus trituberculatus</name>
    <dbReference type="NCBI Taxonomy" id="210409"/>
    <lineage>
        <taxon>Eukaryota</taxon>
        <taxon>Metazoa</taxon>
        <taxon>Ecdysozoa</taxon>
        <taxon>Arthropoda</taxon>
        <taxon>Crustacea</taxon>
        <taxon>Multicrustacea</taxon>
        <taxon>Malacostraca</taxon>
        <taxon>Eumalacostraca</taxon>
        <taxon>Eucarida</taxon>
        <taxon>Decapoda</taxon>
        <taxon>Pleocyemata</taxon>
        <taxon>Brachyura</taxon>
        <taxon>Eubrachyura</taxon>
        <taxon>Portunoidea</taxon>
        <taxon>Portunidae</taxon>
        <taxon>Portuninae</taxon>
        <taxon>Portunus</taxon>
    </lineage>
</organism>
<dbReference type="AlphaFoldDB" id="A0A5B7JY37"/>
<evidence type="ECO:0000313" key="2">
    <source>
        <dbReference type="EMBL" id="MPC97264.1"/>
    </source>
</evidence>
<accession>A0A5B7JY37</accession>
<gene>
    <name evidence="2" type="ORF">E2C01_092569</name>
</gene>
<evidence type="ECO:0000256" key="1">
    <source>
        <dbReference type="SAM" id="MobiDB-lite"/>
    </source>
</evidence>
<proteinExistence type="predicted"/>
<evidence type="ECO:0000313" key="3">
    <source>
        <dbReference type="Proteomes" id="UP000324222"/>
    </source>
</evidence>
<dbReference type="EMBL" id="VSRR010109221">
    <property type="protein sequence ID" value="MPC97264.1"/>
    <property type="molecule type" value="Genomic_DNA"/>
</dbReference>
<keyword evidence="3" id="KW-1185">Reference proteome</keyword>